<sequence length="620" mass="69288">MSAAQQGLSMGQVYRATSYSHLGRRDIARLTALLRDSPLPCDDINSEKSQKYIKRVKKATQALPPHLLRNTVALKISNILMKSGDLSRAGLCHNLHEKLSGKLVRSILSWIKHEIEEGIPRFFQILYFHNALTPEQEKFIRYLEMIPEMWQDDYDARKMAPDNREPIYSQVEHNGVVLSRWAKGPNPCPACMLARIGGSYRACYGLLLGIIARFRTSKLKSDSRRLQWVERWVQQFQPGADRFAWSEAQTLKGIWKDVARKIRAGELEDPLKRAPTFSAASTVFVGRPPTVSSNTTAPIDVSEPFHPHGGYPGNGENPFESPFESPPTSPRHSNSERARVDDESEYEWDENPEKDGEISATVNPYELSNFQNFQHPAASSVYSNHAAASSALGNVLEDEPREGVAPPATEPLFARDAWINYNKGEQGDNGTGDADKASNKATPGVTPYKSIFENTVERSQSSRRPERQPAAAPRSSTRNPSVRRPDNRSGTSGSSTPVPRNPYEFQPSPVSSRASSPVTVPGPRYNVSPLGSPSEQPNPQVADLHWIQNGMRSRPISTASTAWEKFYDDPHEYFLKKIEEDKQKEKAKVPPLAPVPKILKNPFSFSFNGKGKKKDKDSKD</sequence>
<dbReference type="Proteomes" id="UP000799750">
    <property type="component" value="Unassembled WGS sequence"/>
</dbReference>
<reference evidence="2" key="1">
    <citation type="journal article" date="2020" name="Stud. Mycol.">
        <title>101 Dothideomycetes genomes: a test case for predicting lifestyles and emergence of pathogens.</title>
        <authorList>
            <person name="Haridas S."/>
            <person name="Albert R."/>
            <person name="Binder M."/>
            <person name="Bloem J."/>
            <person name="Labutti K."/>
            <person name="Salamov A."/>
            <person name="Andreopoulos B."/>
            <person name="Baker S."/>
            <person name="Barry K."/>
            <person name="Bills G."/>
            <person name="Bluhm B."/>
            <person name="Cannon C."/>
            <person name="Castanera R."/>
            <person name="Culley D."/>
            <person name="Daum C."/>
            <person name="Ezra D."/>
            <person name="Gonzalez J."/>
            <person name="Henrissat B."/>
            <person name="Kuo A."/>
            <person name="Liang C."/>
            <person name="Lipzen A."/>
            <person name="Lutzoni F."/>
            <person name="Magnuson J."/>
            <person name="Mondo S."/>
            <person name="Nolan M."/>
            <person name="Ohm R."/>
            <person name="Pangilinan J."/>
            <person name="Park H.-J."/>
            <person name="Ramirez L."/>
            <person name="Alfaro M."/>
            <person name="Sun H."/>
            <person name="Tritt A."/>
            <person name="Yoshinaga Y."/>
            <person name="Zwiers L.-H."/>
            <person name="Turgeon B."/>
            <person name="Goodwin S."/>
            <person name="Spatafora J."/>
            <person name="Crous P."/>
            <person name="Grigoriev I."/>
        </authorList>
    </citation>
    <scope>NUCLEOTIDE SEQUENCE</scope>
    <source>
        <strain evidence="2">CBS 269.34</strain>
    </source>
</reference>
<feature type="region of interest" description="Disordered" evidence="1">
    <location>
        <begin position="285"/>
        <end position="358"/>
    </location>
</feature>
<feature type="region of interest" description="Disordered" evidence="1">
    <location>
        <begin position="397"/>
        <end position="540"/>
    </location>
</feature>
<evidence type="ECO:0000313" key="3">
    <source>
        <dbReference type="Proteomes" id="UP000799750"/>
    </source>
</evidence>
<organism evidence="2 3">
    <name type="scientific">Lophium mytilinum</name>
    <dbReference type="NCBI Taxonomy" id="390894"/>
    <lineage>
        <taxon>Eukaryota</taxon>
        <taxon>Fungi</taxon>
        <taxon>Dikarya</taxon>
        <taxon>Ascomycota</taxon>
        <taxon>Pezizomycotina</taxon>
        <taxon>Dothideomycetes</taxon>
        <taxon>Pleosporomycetidae</taxon>
        <taxon>Mytilinidiales</taxon>
        <taxon>Mytilinidiaceae</taxon>
        <taxon>Lophium</taxon>
    </lineage>
</organism>
<dbReference type="EMBL" id="MU004194">
    <property type="protein sequence ID" value="KAF2491912.1"/>
    <property type="molecule type" value="Genomic_DNA"/>
</dbReference>
<name>A0A6A6QI70_9PEZI</name>
<feature type="compositionally biased region" description="Low complexity" evidence="1">
    <location>
        <begin position="507"/>
        <end position="521"/>
    </location>
</feature>
<dbReference type="OrthoDB" id="3786931at2759"/>
<feature type="compositionally biased region" description="Polar residues" evidence="1">
    <location>
        <begin position="488"/>
        <end position="498"/>
    </location>
</feature>
<proteinExistence type="predicted"/>
<evidence type="ECO:0000256" key="1">
    <source>
        <dbReference type="SAM" id="MobiDB-lite"/>
    </source>
</evidence>
<feature type="compositionally biased region" description="Polar residues" evidence="1">
    <location>
        <begin position="529"/>
        <end position="539"/>
    </location>
</feature>
<protein>
    <submittedName>
        <fullName evidence="2">Uncharacterized protein</fullName>
    </submittedName>
</protein>
<accession>A0A6A6QI70</accession>
<dbReference type="AlphaFoldDB" id="A0A6A6QI70"/>
<evidence type="ECO:0000313" key="2">
    <source>
        <dbReference type="EMBL" id="KAF2491912.1"/>
    </source>
</evidence>
<keyword evidence="3" id="KW-1185">Reference proteome</keyword>
<gene>
    <name evidence="2" type="ORF">BU16DRAFT_529319</name>
</gene>